<organism evidence="6 7">
    <name type="scientific">Cryptococcus depauperatus CBS 7841</name>
    <dbReference type="NCBI Taxonomy" id="1295531"/>
    <lineage>
        <taxon>Eukaryota</taxon>
        <taxon>Fungi</taxon>
        <taxon>Dikarya</taxon>
        <taxon>Basidiomycota</taxon>
        <taxon>Agaricomycotina</taxon>
        <taxon>Tremellomycetes</taxon>
        <taxon>Tremellales</taxon>
        <taxon>Cryptococcaceae</taxon>
        <taxon>Cryptococcus</taxon>
    </lineage>
</organism>
<dbReference type="AlphaFoldDB" id="A0A1E3IUU8"/>
<dbReference type="InterPro" id="IPR037701">
    <property type="entry name" value="Pom152"/>
</dbReference>
<feature type="domain" description="Nucleoporin POM152 ninth Ig-like" evidence="5">
    <location>
        <begin position="1092"/>
        <end position="1163"/>
    </location>
</feature>
<dbReference type="EMBL" id="CP143791">
    <property type="protein sequence ID" value="WVN90719.1"/>
    <property type="molecule type" value="Genomic_DNA"/>
</dbReference>
<dbReference type="PANTHER" id="PTHR28206">
    <property type="entry name" value="NUCLEOPORIN POM152"/>
    <property type="match status" value="1"/>
</dbReference>
<feature type="domain" description="Nucleoporin POM152 first Ig-like" evidence="4">
    <location>
        <begin position="183"/>
        <end position="347"/>
    </location>
</feature>
<dbReference type="InterPro" id="IPR056542">
    <property type="entry name" value="Ig-like_POM152_1st"/>
</dbReference>
<evidence type="ECO:0000313" key="6">
    <source>
        <dbReference type="EMBL" id="WVN90719.1"/>
    </source>
</evidence>
<dbReference type="Pfam" id="PF24527">
    <property type="entry name" value="Ig-like_Pom152_9"/>
    <property type="match status" value="1"/>
</dbReference>
<reference evidence="6" key="3">
    <citation type="submission" date="2024-01" db="EMBL/GenBank/DDBJ databases">
        <authorList>
            <person name="Coelho M.A."/>
            <person name="David-Palma M."/>
            <person name="Shea T."/>
            <person name="Sun S."/>
            <person name="Cuomo C.A."/>
            <person name="Heitman J."/>
        </authorList>
    </citation>
    <scope>NUCLEOTIDE SEQUENCE</scope>
    <source>
        <strain evidence="6">CBS 7841</strain>
    </source>
</reference>
<evidence type="ECO:0000259" key="5">
    <source>
        <dbReference type="Pfam" id="PF24527"/>
    </source>
</evidence>
<dbReference type="Proteomes" id="UP000094043">
    <property type="component" value="Chromosome 8"/>
</dbReference>
<dbReference type="GO" id="GO:0070762">
    <property type="term" value="C:nuclear pore transmembrane ring"/>
    <property type="evidence" value="ECO:0007669"/>
    <property type="project" value="TreeGrafter"/>
</dbReference>
<dbReference type="RefSeq" id="XP_066071419.1">
    <property type="nucleotide sequence ID" value="XM_066215322.1"/>
</dbReference>
<evidence type="ECO:0000259" key="4">
    <source>
        <dbReference type="Pfam" id="PF24519"/>
    </source>
</evidence>
<feature type="domain" description="Nucleoporin POM152 immunoglobulin-like" evidence="1">
    <location>
        <begin position="902"/>
        <end position="976"/>
    </location>
</feature>
<dbReference type="InterPro" id="IPR056540">
    <property type="entry name" value="TMD_POM152"/>
</dbReference>
<dbReference type="InterPro" id="IPR056544">
    <property type="entry name" value="Ig_POM152"/>
</dbReference>
<dbReference type="InterPro" id="IPR056541">
    <property type="entry name" value="Ig-like_POM152"/>
</dbReference>
<dbReference type="OrthoDB" id="5529162at2759"/>
<dbReference type="GO" id="GO:0006999">
    <property type="term" value="P:nuclear pore organization"/>
    <property type="evidence" value="ECO:0007669"/>
    <property type="project" value="TreeGrafter"/>
</dbReference>
<protein>
    <submittedName>
        <fullName evidence="6">Uncharacterized protein</fullName>
    </submittedName>
</protein>
<dbReference type="Pfam" id="PF23664">
    <property type="entry name" value="Ig_Pom152"/>
    <property type="match status" value="2"/>
</dbReference>
<dbReference type="Pfam" id="PF24312">
    <property type="entry name" value="Ig-like_POM152"/>
    <property type="match status" value="2"/>
</dbReference>
<keyword evidence="7" id="KW-1185">Reference proteome</keyword>
<evidence type="ECO:0000313" key="7">
    <source>
        <dbReference type="Proteomes" id="UP000094043"/>
    </source>
</evidence>
<dbReference type="GO" id="GO:0006606">
    <property type="term" value="P:protein import into nucleus"/>
    <property type="evidence" value="ECO:0007669"/>
    <property type="project" value="TreeGrafter"/>
</dbReference>
<reference evidence="6" key="1">
    <citation type="submission" date="2016-06" db="EMBL/GenBank/DDBJ databases">
        <authorList>
            <person name="Cuomo C."/>
            <person name="Litvintseva A."/>
            <person name="Heitman J."/>
            <person name="Chen Y."/>
            <person name="Sun S."/>
            <person name="Springer D."/>
            <person name="Dromer F."/>
            <person name="Young S."/>
            <person name="Zeng Q."/>
            <person name="Chapman S."/>
            <person name="Gujja S."/>
            <person name="Saif S."/>
            <person name="Birren B."/>
        </authorList>
    </citation>
    <scope>NUCLEOTIDE SEQUENCE</scope>
    <source>
        <strain evidence="6">CBS 7841</strain>
    </source>
</reference>
<gene>
    <name evidence="6" type="ORF">L203_105961</name>
</gene>
<dbReference type="PANTHER" id="PTHR28206:SF1">
    <property type="entry name" value="NUCLEOPORIN POM152"/>
    <property type="match status" value="1"/>
</dbReference>
<dbReference type="GO" id="GO:0017056">
    <property type="term" value="F:structural constituent of nuclear pore"/>
    <property type="evidence" value="ECO:0007669"/>
    <property type="project" value="InterPro"/>
</dbReference>
<dbReference type="GeneID" id="91090169"/>
<dbReference type="InterPro" id="IPR056543">
    <property type="entry name" value="Ig-like_POM152_9th"/>
</dbReference>
<dbReference type="Pfam" id="PF24519">
    <property type="entry name" value="Ig-like_Pom152_1"/>
    <property type="match status" value="1"/>
</dbReference>
<sequence>MPPKIDTPIKQAPPNTAQVQTIARANSQTVIPTSILDPSEQCLFLVALFGLVEITKIWDTLLPIFVSDPDPTWTNEWRISGPGSVVAWTLSEVFAIYLVSMLRIPMLTPTLRQFILLALASLALNGSCWLLAEPSIVLKYINIVGTAALGGNWYWNWFYAIKSWYEPAHLEGVHKIRLLPYSTATLNPLSLSYCIPPDNPQPIYVPIVFNNSIPEEVTYISRALGTGHQTIEKVYRSQLKKSPARPPRLRITDGGDEEEEFDLGPEIDPLSALILQSGGKLTGQSKDIDPSTLPSVKPTDSLSLIPHNLAHSENVLFLTINKPSAIVLKKVVDKRGDKFHISPRREAIIIECPAGGQFVEEDNRKIITKKYKAAAPELRCIGEEELVQFQARGISPLKVGWEKKGGPKVDSGWIEGIEDESLTVIAEDEFPLTRHDRVSKTHTVSLRVNHDRPGIYTVSLTSVHDSLHNVYVPSGYSSQKSYKVISKPSVKFNCGLPFQLLQNKTISIPIELVLDGPIEQDLSITFLHTSPSGQLTERKIPITNKREQLVVSEAGIYRLLGIEGKCVGSVMEPSTCEVDIVPLPTMETSVATLHECAMDVGVTAAFDFIGQPPFRLAYTEHRKTGKPKNLAQVFNSHHGSIVLRPEQEGTYTYTFTSLSDRNYKSIALDKEPIKQTVHPLANVDVVKRIAKRTLWSCDGDEVDIDVEARGIPPLKLTYLKSFGISAENATVQIPLGRSRVSIPVPSSLASDSENSGRLSISLLSVEDGNGCVRKLETPGFEIDIKRIKPTARLAKVGREVITEGETVKVPLRLTGEAPWDVTYSLNGQETTLTVRDPNSQLSLKDMGVYRLVNVKDAHCAGRILSADFTFEIAYKPRPKMSLQESEMVSHVGTGPDNLYRHKDLCAGQEEQIALKFTGQGPFELSYRYTFEGKTTRQSLKSAQELGLLHLSTMPGRHRYDFVSVGDANYPKTDVASSLEHQVSARPSASFISSDIQSLCLDSQLETDVKVALRGVGPWKLSLSLRKPASTSTTLFNITTHSALWHLSLPYTLSDIGRYEISIMKVEDASGCEWFSEEYDLLKIGVEVVESARILSMDEKTDLCIGDSLDFLLEGKSPWTIEYSWLGKDHKVSSSAARFSRFAEKPGQFQVKSVALRGEQCKRDVSNMIRTVHPLPAARISSGEDDLHEGDEPAVFRVWFTGTAPFAFTYTRSEQVGSKYKVVDSQTITGIMEDSYAVSSSLPGDYQVISVSDRFCRYPPLSRSKE</sequence>
<reference evidence="6" key="2">
    <citation type="journal article" date="2022" name="Elife">
        <title>Obligate sexual reproduction of a homothallic fungus closely related to the Cryptococcus pathogenic species complex.</title>
        <authorList>
            <person name="Passer A.R."/>
            <person name="Clancey S.A."/>
            <person name="Shea T."/>
            <person name="David-Palma M."/>
            <person name="Averette A.F."/>
            <person name="Boekhout T."/>
            <person name="Porcel B.M."/>
            <person name="Nowrousian M."/>
            <person name="Cuomo C.A."/>
            <person name="Sun S."/>
            <person name="Heitman J."/>
            <person name="Coelho M.A."/>
        </authorList>
    </citation>
    <scope>NUCLEOTIDE SEQUENCE</scope>
    <source>
        <strain evidence="6">CBS 7841</strain>
    </source>
</reference>
<feature type="domain" description="Nucleoporin POM152 immunoglobulin-like" evidence="1">
    <location>
        <begin position="582"/>
        <end position="682"/>
    </location>
</feature>
<accession>A0A1E3IUU8</accession>
<proteinExistence type="predicted"/>
<dbReference type="VEuPathDB" id="FungiDB:L203_00669"/>
<evidence type="ECO:0000259" key="1">
    <source>
        <dbReference type="Pfam" id="PF23664"/>
    </source>
</evidence>
<dbReference type="Pfam" id="PF24097">
    <property type="entry name" value="TMD_POM152"/>
    <property type="match status" value="1"/>
</dbReference>
<evidence type="ECO:0000259" key="2">
    <source>
        <dbReference type="Pfam" id="PF24097"/>
    </source>
</evidence>
<feature type="domain" description="Nucleoporin POM152 Ig-like" evidence="3">
    <location>
        <begin position="789"/>
        <end position="866"/>
    </location>
</feature>
<dbReference type="KEGG" id="cdep:91090169"/>
<name>A0A1E3IUU8_9TREE</name>
<feature type="domain" description="Nucleoporin POM152 Ig-like" evidence="3">
    <location>
        <begin position="487"/>
        <end position="576"/>
    </location>
</feature>
<feature type="domain" description="Nucleoporin POM152 N-terminal transmembrane" evidence="2">
    <location>
        <begin position="37"/>
        <end position="130"/>
    </location>
</feature>
<evidence type="ECO:0000259" key="3">
    <source>
        <dbReference type="Pfam" id="PF24312"/>
    </source>
</evidence>